<feature type="domain" description="BPL/LPL catalytic" evidence="5">
    <location>
        <begin position="28"/>
        <end position="207"/>
    </location>
</feature>
<dbReference type="EMBL" id="CAEZYK010000005">
    <property type="protein sequence ID" value="CAB4714042.1"/>
    <property type="molecule type" value="Genomic_DNA"/>
</dbReference>
<keyword evidence="4" id="KW-0012">Acyltransferase</keyword>
<dbReference type="CDD" id="cd16444">
    <property type="entry name" value="LipB"/>
    <property type="match status" value="1"/>
</dbReference>
<dbReference type="InterPro" id="IPR045864">
    <property type="entry name" value="aa-tRNA-synth_II/BPL/LPL"/>
</dbReference>
<dbReference type="HAMAP" id="MF_00013">
    <property type="entry name" value="LipB"/>
    <property type="match status" value="1"/>
</dbReference>
<evidence type="ECO:0000313" key="8">
    <source>
        <dbReference type="EMBL" id="CAB4982691.1"/>
    </source>
</evidence>
<dbReference type="PIRSF" id="PIRSF016262">
    <property type="entry name" value="LPLase"/>
    <property type="match status" value="1"/>
</dbReference>
<evidence type="ECO:0000259" key="5">
    <source>
        <dbReference type="PROSITE" id="PS51733"/>
    </source>
</evidence>
<dbReference type="InterPro" id="IPR000544">
    <property type="entry name" value="Octanoyltransferase"/>
</dbReference>
<dbReference type="NCBIfam" id="NF010925">
    <property type="entry name" value="PRK14345.1"/>
    <property type="match status" value="1"/>
</dbReference>
<dbReference type="EMBL" id="CAFBMM010000029">
    <property type="protein sequence ID" value="CAB4905666.1"/>
    <property type="molecule type" value="Genomic_DNA"/>
</dbReference>
<dbReference type="NCBIfam" id="TIGR00214">
    <property type="entry name" value="lipB"/>
    <property type="match status" value="1"/>
</dbReference>
<evidence type="ECO:0000313" key="7">
    <source>
        <dbReference type="EMBL" id="CAB4905666.1"/>
    </source>
</evidence>
<dbReference type="SUPFAM" id="SSF55681">
    <property type="entry name" value="Class II aaRS and biotin synthetases"/>
    <property type="match status" value="1"/>
</dbReference>
<evidence type="ECO:0000256" key="1">
    <source>
        <dbReference type="ARBA" id="ARBA00004821"/>
    </source>
</evidence>
<name>A0A6J7GFB0_9ZZZZ</name>
<gene>
    <name evidence="6" type="ORF">UFOPK2683_00167</name>
    <name evidence="7" type="ORF">UFOPK3605_00743</name>
    <name evidence="8" type="ORF">UFOPK3897_01209</name>
</gene>
<dbReference type="InterPro" id="IPR020605">
    <property type="entry name" value="Octanoyltransferase_CS"/>
</dbReference>
<keyword evidence="3" id="KW-0808">Transferase</keyword>
<reference evidence="7" key="1">
    <citation type="submission" date="2020-05" db="EMBL/GenBank/DDBJ databases">
        <authorList>
            <person name="Chiriac C."/>
            <person name="Salcher M."/>
            <person name="Ghai R."/>
            <person name="Kavagutti S V."/>
        </authorList>
    </citation>
    <scope>NUCLEOTIDE SEQUENCE</scope>
</reference>
<dbReference type="PANTHER" id="PTHR10993">
    <property type="entry name" value="OCTANOYLTRANSFERASE"/>
    <property type="match status" value="1"/>
</dbReference>
<dbReference type="EC" id="2.3.1.181" evidence="2"/>
<dbReference type="GO" id="GO:0009249">
    <property type="term" value="P:protein lipoylation"/>
    <property type="evidence" value="ECO:0007669"/>
    <property type="project" value="InterPro"/>
</dbReference>
<organism evidence="7">
    <name type="scientific">freshwater metagenome</name>
    <dbReference type="NCBI Taxonomy" id="449393"/>
    <lineage>
        <taxon>unclassified sequences</taxon>
        <taxon>metagenomes</taxon>
        <taxon>ecological metagenomes</taxon>
    </lineage>
</organism>
<dbReference type="Gene3D" id="3.30.930.10">
    <property type="entry name" value="Bira Bifunctional Protein, Domain 2"/>
    <property type="match status" value="1"/>
</dbReference>
<evidence type="ECO:0000256" key="4">
    <source>
        <dbReference type="ARBA" id="ARBA00023315"/>
    </source>
</evidence>
<dbReference type="AlphaFoldDB" id="A0A6J7GFB0"/>
<dbReference type="EMBL" id="CAFBOF010000030">
    <property type="protein sequence ID" value="CAB4982691.1"/>
    <property type="molecule type" value="Genomic_DNA"/>
</dbReference>
<evidence type="ECO:0000313" key="6">
    <source>
        <dbReference type="EMBL" id="CAB4714042.1"/>
    </source>
</evidence>
<accession>A0A6J7GFB0</accession>
<dbReference type="PROSITE" id="PS01313">
    <property type="entry name" value="LIPB"/>
    <property type="match status" value="1"/>
</dbReference>
<dbReference type="UniPathway" id="UPA00538">
    <property type="reaction ID" value="UER00592"/>
</dbReference>
<evidence type="ECO:0000256" key="3">
    <source>
        <dbReference type="ARBA" id="ARBA00022679"/>
    </source>
</evidence>
<protein>
    <recommendedName>
        <fullName evidence="2">lipoyl(octanoyl) transferase</fullName>
        <ecNumber evidence="2">2.3.1.181</ecNumber>
    </recommendedName>
</protein>
<dbReference type="GO" id="GO:0033819">
    <property type="term" value="F:lipoyl(octanoyl) transferase activity"/>
    <property type="evidence" value="ECO:0007669"/>
    <property type="project" value="UniProtKB-EC"/>
</dbReference>
<proteinExistence type="inferred from homology"/>
<dbReference type="PANTHER" id="PTHR10993:SF7">
    <property type="entry name" value="LIPOYLTRANSFERASE 2, MITOCHONDRIAL-RELATED"/>
    <property type="match status" value="1"/>
</dbReference>
<dbReference type="InterPro" id="IPR004143">
    <property type="entry name" value="BPL_LPL_catalytic"/>
</dbReference>
<evidence type="ECO:0000256" key="2">
    <source>
        <dbReference type="ARBA" id="ARBA00012334"/>
    </source>
</evidence>
<sequence>MTEPLQVKQLGLIEYEAAHKIQEQLWTRSGEPWLLLLEHPSVYTQGVRIRPENILVDPKTLDIPIINTNRGGDITYHGPGQLVAYVIVDVEIRKEAIANHVYALEQIVIDTLIASGLDDAKRLPGFPGVWIDERKIAAVGVRVARGRSMHGFALNVSPDLKNFSAIVPCGLTNKSVTSMAAEGVPATIDFLSKQIITRVANHWTGGAFTISSENRDFVSF</sequence>
<dbReference type="PROSITE" id="PS51733">
    <property type="entry name" value="BPL_LPL_CATALYTIC"/>
    <property type="match status" value="1"/>
</dbReference>
<comment type="pathway">
    <text evidence="1">Protein modification; protein lipoylation via endogenous pathway; protein N(6)-(lipoyl)lysine from octanoyl-[acyl-carrier-protein]: step 1/2.</text>
</comment>
<dbReference type="Pfam" id="PF21948">
    <property type="entry name" value="LplA-B_cat"/>
    <property type="match status" value="1"/>
</dbReference>